<proteinExistence type="predicted"/>
<dbReference type="Proteomes" id="UP000178372">
    <property type="component" value="Unassembled WGS sequence"/>
</dbReference>
<protein>
    <recommendedName>
        <fullName evidence="3">AbiEi antitoxin C-terminal domain-containing protein</fullName>
    </recommendedName>
</protein>
<gene>
    <name evidence="1" type="ORF">A2690_04535</name>
</gene>
<name>A0A1F7GAC9_9BACT</name>
<sequence>MKPIAIREILLKNNRQVFTTQEFERLFQIKGHRAKYFLEQQTKQDLFIRLKRGLYALKTDLISEEEIANKLYVPSYISFEYALAFHSVIPEMVYTITCATTKPTRLFNANNREFAYFTIKKSAYTGYIMKKNGSRQILVATPEKAFVDYLYYVSLGRKSPNDRFQTKKLDKNMTLQYARLFQREKLIKLVKSLC</sequence>
<evidence type="ECO:0000313" key="1">
    <source>
        <dbReference type="EMBL" id="OGK15893.1"/>
    </source>
</evidence>
<dbReference type="AlphaFoldDB" id="A0A1F7GAC9"/>
<organism evidence="1 2">
    <name type="scientific">Candidatus Roizmanbacteria bacterium RIFCSPHIGHO2_01_FULL_39_12b</name>
    <dbReference type="NCBI Taxonomy" id="1802030"/>
    <lineage>
        <taxon>Bacteria</taxon>
        <taxon>Candidatus Roizmaniibacteriota</taxon>
    </lineage>
</organism>
<comment type="caution">
    <text evidence="1">The sequence shown here is derived from an EMBL/GenBank/DDBJ whole genome shotgun (WGS) entry which is preliminary data.</text>
</comment>
<dbReference type="EMBL" id="MFZF01000023">
    <property type="protein sequence ID" value="OGK15893.1"/>
    <property type="molecule type" value="Genomic_DNA"/>
</dbReference>
<evidence type="ECO:0008006" key="3">
    <source>
        <dbReference type="Google" id="ProtNLM"/>
    </source>
</evidence>
<reference evidence="1 2" key="1">
    <citation type="journal article" date="2016" name="Nat. Commun.">
        <title>Thousands of microbial genomes shed light on interconnected biogeochemical processes in an aquifer system.</title>
        <authorList>
            <person name="Anantharaman K."/>
            <person name="Brown C.T."/>
            <person name="Hug L.A."/>
            <person name="Sharon I."/>
            <person name="Castelle C.J."/>
            <person name="Probst A.J."/>
            <person name="Thomas B.C."/>
            <person name="Singh A."/>
            <person name="Wilkins M.J."/>
            <person name="Karaoz U."/>
            <person name="Brodie E.L."/>
            <person name="Williams K.H."/>
            <person name="Hubbard S.S."/>
            <person name="Banfield J.F."/>
        </authorList>
    </citation>
    <scope>NUCLEOTIDE SEQUENCE [LARGE SCALE GENOMIC DNA]</scope>
</reference>
<accession>A0A1F7GAC9</accession>
<evidence type="ECO:0000313" key="2">
    <source>
        <dbReference type="Proteomes" id="UP000178372"/>
    </source>
</evidence>